<dbReference type="InterPro" id="IPR036388">
    <property type="entry name" value="WH-like_DNA-bd_sf"/>
</dbReference>
<dbReference type="Pfam" id="PF04542">
    <property type="entry name" value="Sigma70_r2"/>
    <property type="match status" value="1"/>
</dbReference>
<keyword evidence="3" id="KW-0731">Sigma factor</keyword>
<dbReference type="PANTHER" id="PTHR43133">
    <property type="entry name" value="RNA POLYMERASE ECF-TYPE SIGMA FACTO"/>
    <property type="match status" value="1"/>
</dbReference>
<protein>
    <submittedName>
        <fullName evidence="9">ECF RNA polymerase sigma-E factor</fullName>
    </submittedName>
</protein>
<feature type="domain" description="RNA polymerase sigma factor 70 region 4 type 2" evidence="8">
    <location>
        <begin position="144"/>
        <end position="192"/>
    </location>
</feature>
<sequence length="209" mass="23909">MNYNTNPICCEIADEELILRIKSGDEIAFDRIIERYAGRLYQTAYAILNSHHDAEEVVQDALVKAYRALPGFRGESLLLTWLCRIVINQAHNKYHWNKRRGSDVNLSLSRPPEPGGDQEQEDFNIPDETHTPEKALSNAELGELLVQEIGQLPDSLRETMVLRHLQNFAYEDIARIQSCQLGTIKSRLSRGRDILLKRLRRFGLEPAAV</sequence>
<dbReference type="PANTHER" id="PTHR43133:SF51">
    <property type="entry name" value="RNA POLYMERASE SIGMA FACTOR"/>
    <property type="match status" value="1"/>
</dbReference>
<dbReference type="GO" id="GO:0003677">
    <property type="term" value="F:DNA binding"/>
    <property type="evidence" value="ECO:0007669"/>
    <property type="project" value="UniProtKB-KW"/>
</dbReference>
<dbReference type="InterPro" id="IPR000838">
    <property type="entry name" value="RNA_pol_sigma70_ECF_CS"/>
</dbReference>
<organism evidence="9">
    <name type="scientific">bioreactor metagenome</name>
    <dbReference type="NCBI Taxonomy" id="1076179"/>
    <lineage>
        <taxon>unclassified sequences</taxon>
        <taxon>metagenomes</taxon>
        <taxon>ecological metagenomes</taxon>
    </lineage>
</organism>
<evidence type="ECO:0000256" key="1">
    <source>
        <dbReference type="ARBA" id="ARBA00010641"/>
    </source>
</evidence>
<feature type="domain" description="RNA polymerase sigma-70 region 2" evidence="7">
    <location>
        <begin position="32"/>
        <end position="94"/>
    </location>
</feature>
<dbReference type="InterPro" id="IPR013249">
    <property type="entry name" value="RNA_pol_sigma70_r4_t2"/>
</dbReference>
<evidence type="ECO:0000256" key="3">
    <source>
        <dbReference type="ARBA" id="ARBA00023082"/>
    </source>
</evidence>
<comment type="similarity">
    <text evidence="1">Belongs to the sigma-70 factor family. ECF subfamily.</text>
</comment>
<dbReference type="SUPFAM" id="SSF88659">
    <property type="entry name" value="Sigma3 and sigma4 domains of RNA polymerase sigma factors"/>
    <property type="match status" value="1"/>
</dbReference>
<keyword evidence="2" id="KW-0805">Transcription regulation</keyword>
<accession>A0A645ENV2</accession>
<dbReference type="InterPro" id="IPR014284">
    <property type="entry name" value="RNA_pol_sigma-70_dom"/>
</dbReference>
<dbReference type="InterPro" id="IPR007627">
    <property type="entry name" value="RNA_pol_sigma70_r2"/>
</dbReference>
<feature type="compositionally biased region" description="Acidic residues" evidence="6">
    <location>
        <begin position="116"/>
        <end position="125"/>
    </location>
</feature>
<dbReference type="AlphaFoldDB" id="A0A645ENV2"/>
<dbReference type="Gene3D" id="1.10.10.10">
    <property type="entry name" value="Winged helix-like DNA-binding domain superfamily/Winged helix DNA-binding domain"/>
    <property type="match status" value="1"/>
</dbReference>
<gene>
    <name evidence="9" type="primary">rpoE_40</name>
    <name evidence="9" type="ORF">SDC9_150349</name>
</gene>
<dbReference type="GO" id="GO:0006352">
    <property type="term" value="P:DNA-templated transcription initiation"/>
    <property type="evidence" value="ECO:0007669"/>
    <property type="project" value="InterPro"/>
</dbReference>
<evidence type="ECO:0000256" key="5">
    <source>
        <dbReference type="ARBA" id="ARBA00023163"/>
    </source>
</evidence>
<evidence type="ECO:0000259" key="8">
    <source>
        <dbReference type="Pfam" id="PF08281"/>
    </source>
</evidence>
<keyword evidence="5" id="KW-0804">Transcription</keyword>
<reference evidence="9" key="1">
    <citation type="submission" date="2019-08" db="EMBL/GenBank/DDBJ databases">
        <authorList>
            <person name="Kucharzyk K."/>
            <person name="Murdoch R.W."/>
            <person name="Higgins S."/>
            <person name="Loffler F."/>
        </authorList>
    </citation>
    <scope>NUCLEOTIDE SEQUENCE</scope>
</reference>
<evidence type="ECO:0000256" key="4">
    <source>
        <dbReference type="ARBA" id="ARBA00023125"/>
    </source>
</evidence>
<keyword evidence="4" id="KW-0238">DNA-binding</keyword>
<dbReference type="GO" id="GO:0016987">
    <property type="term" value="F:sigma factor activity"/>
    <property type="evidence" value="ECO:0007669"/>
    <property type="project" value="UniProtKB-KW"/>
</dbReference>
<feature type="region of interest" description="Disordered" evidence="6">
    <location>
        <begin position="105"/>
        <end position="127"/>
    </location>
</feature>
<dbReference type="EMBL" id="VSSQ01049055">
    <property type="protein sequence ID" value="MPN03126.1"/>
    <property type="molecule type" value="Genomic_DNA"/>
</dbReference>
<evidence type="ECO:0000256" key="6">
    <source>
        <dbReference type="SAM" id="MobiDB-lite"/>
    </source>
</evidence>
<name>A0A645ENV2_9ZZZZ</name>
<dbReference type="InterPro" id="IPR013325">
    <property type="entry name" value="RNA_pol_sigma_r2"/>
</dbReference>
<dbReference type="PROSITE" id="PS01063">
    <property type="entry name" value="SIGMA70_ECF"/>
    <property type="match status" value="1"/>
</dbReference>
<proteinExistence type="inferred from homology"/>
<dbReference type="InterPro" id="IPR013324">
    <property type="entry name" value="RNA_pol_sigma_r3/r4-like"/>
</dbReference>
<evidence type="ECO:0000313" key="9">
    <source>
        <dbReference type="EMBL" id="MPN03126.1"/>
    </source>
</evidence>
<comment type="caution">
    <text evidence="9">The sequence shown here is derived from an EMBL/GenBank/DDBJ whole genome shotgun (WGS) entry which is preliminary data.</text>
</comment>
<evidence type="ECO:0000259" key="7">
    <source>
        <dbReference type="Pfam" id="PF04542"/>
    </source>
</evidence>
<dbReference type="NCBIfam" id="TIGR02937">
    <property type="entry name" value="sigma70-ECF"/>
    <property type="match status" value="1"/>
</dbReference>
<dbReference type="InterPro" id="IPR039425">
    <property type="entry name" value="RNA_pol_sigma-70-like"/>
</dbReference>
<dbReference type="SUPFAM" id="SSF88946">
    <property type="entry name" value="Sigma2 domain of RNA polymerase sigma factors"/>
    <property type="match status" value="1"/>
</dbReference>
<evidence type="ECO:0000256" key="2">
    <source>
        <dbReference type="ARBA" id="ARBA00023015"/>
    </source>
</evidence>
<dbReference type="Gene3D" id="1.10.1740.10">
    <property type="match status" value="1"/>
</dbReference>
<dbReference type="Pfam" id="PF08281">
    <property type="entry name" value="Sigma70_r4_2"/>
    <property type="match status" value="1"/>
</dbReference>